<evidence type="ECO:0000256" key="6">
    <source>
        <dbReference type="ARBA" id="ARBA00022490"/>
    </source>
</evidence>
<keyword evidence="6" id="KW-0963">Cytoplasm</keyword>
<protein>
    <recommendedName>
        <fullName evidence="5">NAD(P)(+) transhydrogenase (Si-specific)</fullName>
        <ecNumber evidence="5">1.6.1.1</ecNumber>
    </recommendedName>
    <alternativeName>
        <fullName evidence="12">NAD(P)(+) transhydrogenase [B-specific]</fullName>
    </alternativeName>
</protein>
<organism evidence="15 16">
    <name type="scientific">Ectocarpus siliculosus</name>
    <name type="common">Brown alga</name>
    <name type="synonym">Conferva siliculosa</name>
    <dbReference type="NCBI Taxonomy" id="2880"/>
    <lineage>
        <taxon>Eukaryota</taxon>
        <taxon>Sar</taxon>
        <taxon>Stramenopiles</taxon>
        <taxon>Ochrophyta</taxon>
        <taxon>PX clade</taxon>
        <taxon>Phaeophyceae</taxon>
        <taxon>Ectocarpales</taxon>
        <taxon>Ectocarpaceae</taxon>
        <taxon>Ectocarpus</taxon>
    </lineage>
</organism>
<dbReference type="InterPro" id="IPR023753">
    <property type="entry name" value="FAD/NAD-binding_dom"/>
</dbReference>
<dbReference type="SUPFAM" id="SSF51905">
    <property type="entry name" value="FAD/NAD(P)-binding domain"/>
    <property type="match status" value="1"/>
</dbReference>
<accession>D7FHH4</accession>
<reference evidence="15 16" key="1">
    <citation type="journal article" date="2010" name="Nature">
        <title>The Ectocarpus genome and the independent evolution of multicellularity in brown algae.</title>
        <authorList>
            <person name="Cock J.M."/>
            <person name="Sterck L."/>
            <person name="Rouze P."/>
            <person name="Scornet D."/>
            <person name="Allen A.E."/>
            <person name="Amoutzias G."/>
            <person name="Anthouard V."/>
            <person name="Artiguenave F."/>
            <person name="Aury J.M."/>
            <person name="Badger J.H."/>
            <person name="Beszteri B."/>
            <person name="Billiau K."/>
            <person name="Bonnet E."/>
            <person name="Bothwell J.H."/>
            <person name="Bowler C."/>
            <person name="Boyen C."/>
            <person name="Brownlee C."/>
            <person name="Carrano C.J."/>
            <person name="Charrier B."/>
            <person name="Cho G.Y."/>
            <person name="Coelho S.M."/>
            <person name="Collen J."/>
            <person name="Corre E."/>
            <person name="Da Silva C."/>
            <person name="Delage L."/>
            <person name="Delaroque N."/>
            <person name="Dittami S.M."/>
            <person name="Doulbeau S."/>
            <person name="Elias M."/>
            <person name="Farnham G."/>
            <person name="Gachon C.M."/>
            <person name="Gschloessl B."/>
            <person name="Heesch S."/>
            <person name="Jabbari K."/>
            <person name="Jubin C."/>
            <person name="Kawai H."/>
            <person name="Kimura K."/>
            <person name="Kloareg B."/>
            <person name="Kupper F.C."/>
            <person name="Lang D."/>
            <person name="Le Bail A."/>
            <person name="Leblanc C."/>
            <person name="Lerouge P."/>
            <person name="Lohr M."/>
            <person name="Lopez P.J."/>
            <person name="Martens C."/>
            <person name="Maumus F."/>
            <person name="Michel G."/>
            <person name="Miranda-Saavedra D."/>
            <person name="Morales J."/>
            <person name="Moreau H."/>
            <person name="Motomura T."/>
            <person name="Nagasato C."/>
            <person name="Napoli C.A."/>
            <person name="Nelson D.R."/>
            <person name="Nyvall-Collen P."/>
            <person name="Peters A.F."/>
            <person name="Pommier C."/>
            <person name="Potin P."/>
            <person name="Poulain J."/>
            <person name="Quesneville H."/>
            <person name="Read B."/>
            <person name="Rensing S.A."/>
            <person name="Ritter A."/>
            <person name="Rousvoal S."/>
            <person name="Samanta M."/>
            <person name="Samson G."/>
            <person name="Schroeder D.C."/>
            <person name="Segurens B."/>
            <person name="Strittmatter M."/>
            <person name="Tonon T."/>
            <person name="Tregear J.W."/>
            <person name="Valentin K."/>
            <person name="von Dassow P."/>
            <person name="Yamagishi T."/>
            <person name="Van de Peer Y."/>
            <person name="Wincker P."/>
        </authorList>
    </citation>
    <scope>NUCLEOTIDE SEQUENCE [LARGE SCALE GENOMIC DNA]</scope>
    <source>
        <strain evidence="16">Ec32 / CCAP1310/4</strain>
    </source>
</reference>
<dbReference type="GO" id="GO:0005829">
    <property type="term" value="C:cytosol"/>
    <property type="evidence" value="ECO:0007669"/>
    <property type="project" value="TreeGrafter"/>
</dbReference>
<evidence type="ECO:0000256" key="12">
    <source>
        <dbReference type="ARBA" id="ARBA00031183"/>
    </source>
</evidence>
<comment type="cofactor">
    <cofactor evidence="1">
        <name>FAD</name>
        <dbReference type="ChEBI" id="CHEBI:57692"/>
    </cofactor>
</comment>
<dbReference type="AlphaFoldDB" id="D7FHH4"/>
<dbReference type="EC" id="1.6.1.1" evidence="5"/>
<dbReference type="OrthoDB" id="361797at2759"/>
<evidence type="ECO:0000313" key="16">
    <source>
        <dbReference type="Proteomes" id="UP000002630"/>
    </source>
</evidence>
<dbReference type="FunFam" id="3.30.390.30:FF:000001">
    <property type="entry name" value="Dihydrolipoyl dehydrogenase"/>
    <property type="match status" value="1"/>
</dbReference>
<evidence type="ECO:0000313" key="15">
    <source>
        <dbReference type="EMBL" id="CBJ28536.1"/>
    </source>
</evidence>
<keyword evidence="7" id="KW-0285">Flavoprotein</keyword>
<dbReference type="InterPro" id="IPR004099">
    <property type="entry name" value="Pyr_nucl-diS_OxRdtase_dimer"/>
</dbReference>
<dbReference type="InterPro" id="IPR050151">
    <property type="entry name" value="Class-I_Pyr_Nuc-Dis_Oxidored"/>
</dbReference>
<evidence type="ECO:0000256" key="7">
    <source>
        <dbReference type="ARBA" id="ARBA00022630"/>
    </source>
</evidence>
<dbReference type="InterPro" id="IPR036188">
    <property type="entry name" value="FAD/NAD-bd_sf"/>
</dbReference>
<evidence type="ECO:0000256" key="4">
    <source>
        <dbReference type="ARBA" id="ARBA00007532"/>
    </source>
</evidence>
<dbReference type="PRINTS" id="PR00368">
    <property type="entry name" value="FADPNR"/>
</dbReference>
<dbReference type="GO" id="GO:0006103">
    <property type="term" value="P:2-oxoglutarate metabolic process"/>
    <property type="evidence" value="ECO:0007669"/>
    <property type="project" value="TreeGrafter"/>
</dbReference>
<dbReference type="InterPro" id="IPR016156">
    <property type="entry name" value="FAD/NAD-linked_Rdtase_dimer_sf"/>
</dbReference>
<evidence type="ECO:0000256" key="9">
    <source>
        <dbReference type="ARBA" id="ARBA00022857"/>
    </source>
</evidence>
<comment type="subcellular location">
    <subcellularLocation>
        <location evidence="3">Cytoplasm</location>
    </subcellularLocation>
</comment>
<dbReference type="PRINTS" id="PR00411">
    <property type="entry name" value="PNDRDTASEI"/>
</dbReference>
<evidence type="ECO:0000256" key="5">
    <source>
        <dbReference type="ARBA" id="ARBA00012772"/>
    </source>
</evidence>
<proteinExistence type="inferred from homology"/>
<evidence type="ECO:0000256" key="3">
    <source>
        <dbReference type="ARBA" id="ARBA00004496"/>
    </source>
</evidence>
<keyword evidence="8" id="KW-0274">FAD</keyword>
<dbReference type="Pfam" id="PF07992">
    <property type="entry name" value="Pyr_redox_2"/>
    <property type="match status" value="1"/>
</dbReference>
<comment type="function">
    <text evidence="2">Conversion of NADPH, generated by peripheral catabolic pathways, to NADH, which can enter the respiratory chain for energy generation.</text>
</comment>
<comment type="similarity">
    <text evidence="4">Belongs to the class-I pyridine nucleotide-disulfide oxidoreductase family.</text>
</comment>
<dbReference type="GO" id="GO:0003957">
    <property type="term" value="F:NAD(P)+ transhydrogenase (Si-specific) activity"/>
    <property type="evidence" value="ECO:0007669"/>
    <property type="project" value="UniProtKB-EC"/>
</dbReference>
<dbReference type="eggNOG" id="KOG1335">
    <property type="taxonomic scope" value="Eukaryota"/>
</dbReference>
<dbReference type="Proteomes" id="UP000002630">
    <property type="component" value="Unassembled WGS sequence"/>
</dbReference>
<dbReference type="GO" id="GO:0050660">
    <property type="term" value="F:flavin adenine dinucleotide binding"/>
    <property type="evidence" value="ECO:0007669"/>
    <property type="project" value="TreeGrafter"/>
</dbReference>
<dbReference type="SUPFAM" id="SSF55424">
    <property type="entry name" value="FAD/NAD-linked reductases, dimerisation (C-terminal) domain"/>
    <property type="match status" value="1"/>
</dbReference>
<evidence type="ECO:0000259" key="14">
    <source>
        <dbReference type="Pfam" id="PF07992"/>
    </source>
</evidence>
<evidence type="ECO:0000256" key="11">
    <source>
        <dbReference type="ARBA" id="ARBA00023027"/>
    </source>
</evidence>
<sequence>MTLFTPAPPPPPPTGKRVAVVDKKDLLGGVCVHTGTIPREAVLHLTGYRHQGFYGRSYKKTISMPDLLSRVKKVEAAETDVVTDQLSREGVEIITGTARFVESDSGDSRVSAMVLRSLGDEHEAASSPYRHVGADTPKSVISAERFLVACGTRPVRPPDIPFDGTHIFDSDQLLWGGITHIPRDLIVVGAGVIGMEYACMINVVPGTTVTVIDPRPTVLSFADNDVIENLQYTMRQNGARFLLNEHITRIEKIEKKDSNGGVKVIAHLASGKRVVGDALLYTMGRQGNTDSMDLARAGLEADKRGLLEVNDFYQTSNPRVYACGDVIGYPALASTSMEQGRRAALHMWGRRPRLDGESKGDQLDVSDETEHARVKSVADGGFLGRESEQLFPYGIYTIPEVSMIGKTEAQLTAEGVSYEVGLADYQELAKGQMLGGADGFLKLIFHTETLKLLGVHCIGDGATEIIHIGQVVMSQGGTIEYFQTAVFNFPTLAEAYNVAAADGLRKVDHELGEY</sequence>
<evidence type="ECO:0000256" key="8">
    <source>
        <dbReference type="ARBA" id="ARBA00022827"/>
    </source>
</evidence>
<dbReference type="PANTHER" id="PTHR22912:SF93">
    <property type="entry name" value="SOLUBLE PYRIDINE NUCLEOTIDE TRANSHYDROGENASE"/>
    <property type="match status" value="1"/>
</dbReference>
<dbReference type="Pfam" id="PF02852">
    <property type="entry name" value="Pyr_redox_dim"/>
    <property type="match status" value="1"/>
</dbReference>
<dbReference type="Gene3D" id="3.30.390.30">
    <property type="match status" value="1"/>
</dbReference>
<evidence type="ECO:0000256" key="10">
    <source>
        <dbReference type="ARBA" id="ARBA00023002"/>
    </source>
</evidence>
<evidence type="ECO:0000256" key="2">
    <source>
        <dbReference type="ARBA" id="ARBA00002842"/>
    </source>
</evidence>
<dbReference type="EMBL" id="FN649760">
    <property type="protein sequence ID" value="CBJ28536.1"/>
    <property type="molecule type" value="Genomic_DNA"/>
</dbReference>
<dbReference type="PANTHER" id="PTHR22912">
    <property type="entry name" value="DISULFIDE OXIDOREDUCTASE"/>
    <property type="match status" value="1"/>
</dbReference>
<dbReference type="GO" id="GO:0004148">
    <property type="term" value="F:dihydrolipoyl dehydrogenase (NADH) activity"/>
    <property type="evidence" value="ECO:0007669"/>
    <property type="project" value="TreeGrafter"/>
</dbReference>
<evidence type="ECO:0000259" key="13">
    <source>
        <dbReference type="Pfam" id="PF02852"/>
    </source>
</evidence>
<keyword evidence="11" id="KW-0520">NAD</keyword>
<feature type="domain" description="FAD/NAD(P)-binding" evidence="14">
    <location>
        <begin position="15"/>
        <end position="340"/>
    </location>
</feature>
<keyword evidence="16" id="KW-1185">Reference proteome</keyword>
<dbReference type="Gene3D" id="3.50.50.60">
    <property type="entry name" value="FAD/NAD(P)-binding domain"/>
    <property type="match status" value="2"/>
</dbReference>
<keyword evidence="10" id="KW-0560">Oxidoreductase</keyword>
<dbReference type="STRING" id="2880.D7FHH4"/>
<feature type="domain" description="Pyridine nucleotide-disulphide oxidoreductase dimerisation" evidence="13">
    <location>
        <begin position="392"/>
        <end position="499"/>
    </location>
</feature>
<dbReference type="InParanoid" id="D7FHH4"/>
<evidence type="ECO:0000256" key="1">
    <source>
        <dbReference type="ARBA" id="ARBA00001974"/>
    </source>
</evidence>
<keyword evidence="9" id="KW-0521">NADP</keyword>
<gene>
    <name evidence="15" type="ORF">Esi_0108_0050</name>
</gene>
<name>D7FHH4_ECTSI</name>